<organism evidence="1">
    <name type="scientific">termite gut metagenome</name>
    <dbReference type="NCBI Taxonomy" id="433724"/>
    <lineage>
        <taxon>unclassified sequences</taxon>
        <taxon>metagenomes</taxon>
        <taxon>organismal metagenomes</taxon>
    </lineage>
</organism>
<comment type="caution">
    <text evidence="1">The sequence shown here is derived from an EMBL/GenBank/DDBJ whole genome shotgun (WGS) entry which is preliminary data.</text>
</comment>
<proteinExistence type="predicted"/>
<name>A0A5J4PYA5_9ZZZZ</name>
<dbReference type="EMBL" id="SNRY01005986">
    <property type="protein sequence ID" value="KAA6313614.1"/>
    <property type="molecule type" value="Genomic_DNA"/>
</dbReference>
<feature type="non-terminal residue" evidence="1">
    <location>
        <position position="1"/>
    </location>
</feature>
<gene>
    <name evidence="1" type="ORF">EZS27_035637</name>
</gene>
<dbReference type="AlphaFoldDB" id="A0A5J4PYA5"/>
<protein>
    <recommendedName>
        <fullName evidence="2">IS110 family transposase</fullName>
    </recommendedName>
</protein>
<evidence type="ECO:0000313" key="1">
    <source>
        <dbReference type="EMBL" id="KAA6313614.1"/>
    </source>
</evidence>
<accession>A0A5J4PYA5</accession>
<sequence>VRSNEPIRNLHLRICERNPNTKMKGIIAAMRKLLVLIFVLWKKMSPTILTMSGKHSKHN</sequence>
<evidence type="ECO:0008006" key="2">
    <source>
        <dbReference type="Google" id="ProtNLM"/>
    </source>
</evidence>
<reference evidence="1" key="1">
    <citation type="submission" date="2019-03" db="EMBL/GenBank/DDBJ databases">
        <title>Single cell metagenomics reveals metabolic interactions within the superorganism composed of flagellate Streblomastix strix and complex community of Bacteroidetes bacteria on its surface.</title>
        <authorList>
            <person name="Treitli S.C."/>
            <person name="Kolisko M."/>
            <person name="Husnik F."/>
            <person name="Keeling P."/>
            <person name="Hampl V."/>
        </authorList>
    </citation>
    <scope>NUCLEOTIDE SEQUENCE</scope>
    <source>
        <strain evidence="1">STM</strain>
    </source>
</reference>